<dbReference type="EMBL" id="JACIJI010000002">
    <property type="protein sequence ID" value="MBB5718646.1"/>
    <property type="molecule type" value="Genomic_DNA"/>
</dbReference>
<organism evidence="4 5">
    <name type="scientific">Stakelama sediminis</name>
    <dbReference type="NCBI Taxonomy" id="463200"/>
    <lineage>
        <taxon>Bacteria</taxon>
        <taxon>Pseudomonadati</taxon>
        <taxon>Pseudomonadota</taxon>
        <taxon>Alphaproteobacteria</taxon>
        <taxon>Sphingomonadales</taxon>
        <taxon>Sphingomonadaceae</taxon>
        <taxon>Stakelama</taxon>
    </lineage>
</organism>
<dbReference type="InterPro" id="IPR023801">
    <property type="entry name" value="His_deacetylse_dom"/>
</dbReference>
<dbReference type="CDD" id="cd09993">
    <property type="entry name" value="HDAC_classIV"/>
    <property type="match status" value="1"/>
</dbReference>
<dbReference type="InterPro" id="IPR044150">
    <property type="entry name" value="HDAC_classIV"/>
</dbReference>
<comment type="similarity">
    <text evidence="1">Belongs to the histone deacetylase family.</text>
</comment>
<evidence type="ECO:0000259" key="3">
    <source>
        <dbReference type="Pfam" id="PF00850"/>
    </source>
</evidence>
<dbReference type="GO" id="GO:0016787">
    <property type="term" value="F:hydrolase activity"/>
    <property type="evidence" value="ECO:0007669"/>
    <property type="project" value="UniProtKB-KW"/>
</dbReference>
<dbReference type="AlphaFoldDB" id="A0A840YYQ4"/>
<comment type="caution">
    <text evidence="4">The sequence shown here is derived from an EMBL/GenBank/DDBJ whole genome shotgun (WGS) entry which is preliminary data.</text>
</comment>
<dbReference type="PANTHER" id="PTHR10625:SF19">
    <property type="entry name" value="HISTONE DEACETYLASE 12"/>
    <property type="match status" value="1"/>
</dbReference>
<keyword evidence="5" id="KW-1185">Reference proteome</keyword>
<dbReference type="Pfam" id="PF00850">
    <property type="entry name" value="Hist_deacetyl"/>
    <property type="match status" value="1"/>
</dbReference>
<reference evidence="4 5" key="1">
    <citation type="submission" date="2020-08" db="EMBL/GenBank/DDBJ databases">
        <title>Genomic Encyclopedia of Type Strains, Phase IV (KMG-IV): sequencing the most valuable type-strain genomes for metagenomic binning, comparative biology and taxonomic classification.</title>
        <authorList>
            <person name="Goeker M."/>
        </authorList>
    </citation>
    <scope>NUCLEOTIDE SEQUENCE [LARGE SCALE GENOMIC DNA]</scope>
    <source>
        <strain evidence="4 5">DSM 27203</strain>
    </source>
</reference>
<sequence length="329" mass="35294">MRMIAVVHHPAYVAPAPARSTYQWNKNGLVRDLLRGLGETVLWHEPEAMPTRWLEAVHDPEYVAEVLAALVPPPKMRRIGFPVTPEVARRAAIVPGGTWLAAKLALAHGYAANSAGGSHHALAETGAGYYIFNDLAIAAVRLVEEGDAARVLIVDCDVHQGDGTASLTAGRTDIATYSIHAEKNFPARKARSTLDVPLADGMGDDAYLAKLAETLPPLVDHFAPDLILYQAGVDPFEGDRLGRLSLTRRGLWQRDYSIAAFAKMRGIPLASVLGGGYGVDAMEVSRRHVASIRALALGHEKPDLDADRIFLPLDASEAGVEGAPILAKS</sequence>
<feature type="domain" description="Histone deacetylase" evidence="3">
    <location>
        <begin position="37"/>
        <end position="290"/>
    </location>
</feature>
<name>A0A840YYQ4_9SPHN</name>
<accession>A0A840YYQ4</accession>
<dbReference type="Gene3D" id="3.40.800.20">
    <property type="entry name" value="Histone deacetylase domain"/>
    <property type="match status" value="1"/>
</dbReference>
<dbReference type="SUPFAM" id="SSF52768">
    <property type="entry name" value="Arginase/deacetylase"/>
    <property type="match status" value="1"/>
</dbReference>
<keyword evidence="2" id="KW-0378">Hydrolase</keyword>
<dbReference type="InterPro" id="IPR037138">
    <property type="entry name" value="His_deacetylse_dom_sf"/>
</dbReference>
<dbReference type="PANTHER" id="PTHR10625">
    <property type="entry name" value="HISTONE DEACETYLASE HDAC1-RELATED"/>
    <property type="match status" value="1"/>
</dbReference>
<proteinExistence type="inferred from homology"/>
<dbReference type="InterPro" id="IPR000286">
    <property type="entry name" value="HDACs"/>
</dbReference>
<dbReference type="Proteomes" id="UP000554342">
    <property type="component" value="Unassembled WGS sequence"/>
</dbReference>
<protein>
    <submittedName>
        <fullName evidence="4">Acetoin utilization deacetylase AcuC-like enzyme</fullName>
    </submittedName>
</protein>
<dbReference type="GO" id="GO:0004407">
    <property type="term" value="F:histone deacetylase activity"/>
    <property type="evidence" value="ECO:0007669"/>
    <property type="project" value="InterPro"/>
</dbReference>
<dbReference type="PRINTS" id="PR01270">
    <property type="entry name" value="HDASUPER"/>
</dbReference>
<gene>
    <name evidence="4" type="ORF">FHR23_001569</name>
</gene>
<evidence type="ECO:0000256" key="1">
    <source>
        <dbReference type="ARBA" id="ARBA00005947"/>
    </source>
</evidence>
<evidence type="ECO:0000313" key="5">
    <source>
        <dbReference type="Proteomes" id="UP000554342"/>
    </source>
</evidence>
<dbReference type="InterPro" id="IPR023696">
    <property type="entry name" value="Ureohydrolase_dom_sf"/>
</dbReference>
<evidence type="ECO:0000256" key="2">
    <source>
        <dbReference type="ARBA" id="ARBA00022801"/>
    </source>
</evidence>
<evidence type="ECO:0000313" key="4">
    <source>
        <dbReference type="EMBL" id="MBB5718646.1"/>
    </source>
</evidence>
<dbReference type="GO" id="GO:0040029">
    <property type="term" value="P:epigenetic regulation of gene expression"/>
    <property type="evidence" value="ECO:0007669"/>
    <property type="project" value="TreeGrafter"/>
</dbReference>